<name>A0A0H3P0C9_YERE1</name>
<evidence type="ECO:0000313" key="2">
    <source>
        <dbReference type="Proteomes" id="UP000008084"/>
    </source>
</evidence>
<dbReference type="Proteomes" id="UP000008084">
    <property type="component" value="Chromosome"/>
</dbReference>
<reference evidence="1 2" key="1">
    <citation type="journal article" date="2011" name="J. Bacteriol.">
        <title>Complete genome sequence of Yersinia enterocolitica subsp. palearctica serogroup O:3.</title>
        <authorList>
            <person name="Batzilla J."/>
            <person name="Hoper D."/>
            <person name="Antonenka U."/>
            <person name="Heesemann J."/>
            <person name="Rakin A."/>
        </authorList>
    </citation>
    <scope>NUCLEOTIDE SEQUENCE [LARGE SCALE GENOMIC DNA]</scope>
    <source>
        <strain evidence="2">DSM 13030 / CIP 106945 / Y11</strain>
    </source>
</reference>
<dbReference type="EMBL" id="FR729477">
    <property type="protein sequence ID" value="CBY28219.1"/>
    <property type="molecule type" value="Genomic_DNA"/>
</dbReference>
<protein>
    <submittedName>
        <fullName evidence="1">Uncharacterized protein</fullName>
    </submittedName>
</protein>
<sequence>MVNLCEKFSNFVDNIVTITPNIQIIAHKLANELEINS</sequence>
<dbReference type="HOGENOM" id="CLU_3350602_0_0_6"/>
<accession>A0A0H3P0C9</accession>
<dbReference type="PATRIC" id="fig|930944.6.peg.4288"/>
<dbReference type="KEGG" id="yey:Y11_43111"/>
<evidence type="ECO:0000313" key="1">
    <source>
        <dbReference type="EMBL" id="CBY28219.1"/>
    </source>
</evidence>
<gene>
    <name evidence="1" type="ordered locus">Y11_43111</name>
</gene>
<organism evidence="1 2">
    <name type="scientific">Yersinia enterocolitica subsp. palearctica serotype O:3 (strain DSM 13030 / CIP 106945 / Y11)</name>
    <dbReference type="NCBI Taxonomy" id="930944"/>
    <lineage>
        <taxon>Bacteria</taxon>
        <taxon>Pseudomonadati</taxon>
        <taxon>Pseudomonadota</taxon>
        <taxon>Gammaproteobacteria</taxon>
        <taxon>Enterobacterales</taxon>
        <taxon>Yersiniaceae</taxon>
        <taxon>Yersinia</taxon>
    </lineage>
</organism>
<dbReference type="AlphaFoldDB" id="A0A0H3P0C9"/>
<proteinExistence type="predicted"/>